<dbReference type="InterPro" id="IPR012674">
    <property type="entry name" value="Calycin"/>
</dbReference>
<evidence type="ECO:0000313" key="1">
    <source>
        <dbReference type="EMBL" id="CAD7689891.1"/>
    </source>
</evidence>
<name>A0A811ZMF5_NYCPR</name>
<dbReference type="EMBL" id="CAJHUB010000769">
    <property type="protein sequence ID" value="CAD7689891.1"/>
    <property type="molecule type" value="Genomic_DNA"/>
</dbReference>
<gene>
    <name evidence="1" type="ORF">NYPRO_LOCUS22685</name>
</gene>
<dbReference type="SUPFAM" id="SSF50814">
    <property type="entry name" value="Lipocalins"/>
    <property type="match status" value="1"/>
</dbReference>
<sequence>MLPPAGWMMSSTVPALKQTSKSHNIIKVTLVQFRKHLWGNKDLDNRKIFTCIQKGEKNRGWTHWMEGDKLHLEMFYEGQVCKQMFQRA</sequence>
<protein>
    <submittedName>
        <fullName evidence="1">(raccoon dog) hypothetical protein</fullName>
    </submittedName>
</protein>
<organism evidence="1 2">
    <name type="scientific">Nyctereutes procyonoides</name>
    <name type="common">Raccoon dog</name>
    <name type="synonym">Canis procyonoides</name>
    <dbReference type="NCBI Taxonomy" id="34880"/>
    <lineage>
        <taxon>Eukaryota</taxon>
        <taxon>Metazoa</taxon>
        <taxon>Chordata</taxon>
        <taxon>Craniata</taxon>
        <taxon>Vertebrata</taxon>
        <taxon>Euteleostomi</taxon>
        <taxon>Mammalia</taxon>
        <taxon>Eutheria</taxon>
        <taxon>Laurasiatheria</taxon>
        <taxon>Carnivora</taxon>
        <taxon>Caniformia</taxon>
        <taxon>Canidae</taxon>
        <taxon>Nyctereutes</taxon>
    </lineage>
</organism>
<dbReference type="Proteomes" id="UP000645828">
    <property type="component" value="Unassembled WGS sequence"/>
</dbReference>
<evidence type="ECO:0000313" key="2">
    <source>
        <dbReference type="Proteomes" id="UP000645828"/>
    </source>
</evidence>
<comment type="caution">
    <text evidence="1">The sequence shown here is derived from an EMBL/GenBank/DDBJ whole genome shotgun (WGS) entry which is preliminary data.</text>
</comment>
<dbReference type="Gene3D" id="2.40.128.20">
    <property type="match status" value="1"/>
</dbReference>
<keyword evidence="2" id="KW-1185">Reference proteome</keyword>
<reference evidence="1" key="1">
    <citation type="submission" date="2020-12" db="EMBL/GenBank/DDBJ databases">
        <authorList>
            <consortium name="Molecular Ecology Group"/>
        </authorList>
    </citation>
    <scope>NUCLEOTIDE SEQUENCE</scope>
    <source>
        <strain evidence="1">TBG_1078</strain>
    </source>
</reference>
<accession>A0A811ZMF5</accession>
<proteinExistence type="predicted"/>
<dbReference type="AlphaFoldDB" id="A0A811ZMF5"/>